<accession>A0A2N6L4Y1</accession>
<comment type="caution">
    <text evidence="1">The sequence shown here is derived from an EMBL/GenBank/DDBJ whole genome shotgun (WGS) entry which is preliminary data.</text>
</comment>
<evidence type="ECO:0000313" key="2">
    <source>
        <dbReference type="Proteomes" id="UP000235081"/>
    </source>
</evidence>
<evidence type="ECO:0000313" key="1">
    <source>
        <dbReference type="EMBL" id="PMB16402.1"/>
    </source>
</evidence>
<feature type="non-terminal residue" evidence="1">
    <location>
        <position position="1"/>
    </location>
</feature>
<proteinExistence type="predicted"/>
<protein>
    <submittedName>
        <fullName evidence="1">Uncharacterized protein</fullName>
    </submittedName>
</protein>
<dbReference type="EMBL" id="NMQE01000893">
    <property type="protein sequence ID" value="PMB16402.1"/>
    <property type="molecule type" value="Genomic_DNA"/>
</dbReference>
<gene>
    <name evidence="1" type="ORF">CEN46_24995</name>
</gene>
<dbReference type="AlphaFoldDB" id="A0A2N6L4Y1"/>
<dbReference type="Proteomes" id="UP000235081">
    <property type="component" value="Unassembled WGS sequence"/>
</dbReference>
<sequence>HLLEGVLDVDESAHARRVVDILMFAAHDHLRLAALRDAVEANLLGAHGADSIARHLDVVLRGQRVGVLPVQIDCDVAFGADVARNVAGVAQHPRRA</sequence>
<organism evidence="1 2">
    <name type="scientific">Fischerella thermalis CCMEE 5318</name>
    <dbReference type="NCBI Taxonomy" id="2019666"/>
    <lineage>
        <taxon>Bacteria</taxon>
        <taxon>Bacillati</taxon>
        <taxon>Cyanobacteriota</taxon>
        <taxon>Cyanophyceae</taxon>
        <taxon>Nostocales</taxon>
        <taxon>Hapalosiphonaceae</taxon>
        <taxon>Fischerella</taxon>
    </lineage>
</organism>
<reference evidence="1 2" key="1">
    <citation type="submission" date="2017-07" db="EMBL/GenBank/DDBJ databases">
        <title>Genomes of Fischerella (Mastigocladus) sp. strains.</title>
        <authorList>
            <person name="Miller S.R."/>
        </authorList>
    </citation>
    <scope>NUCLEOTIDE SEQUENCE [LARGE SCALE GENOMIC DNA]</scope>
    <source>
        <strain evidence="1 2">CCMEE 5318</strain>
    </source>
</reference>
<name>A0A2N6L4Y1_9CYAN</name>